<proteinExistence type="predicted"/>
<keyword evidence="3" id="KW-1185">Reference proteome</keyword>
<dbReference type="AlphaFoldDB" id="A0A2S9YH36"/>
<dbReference type="PROSITE" id="PS51352">
    <property type="entry name" value="THIOREDOXIN_2"/>
    <property type="match status" value="1"/>
</dbReference>
<dbReference type="InterPro" id="IPR013766">
    <property type="entry name" value="Thioredoxin_domain"/>
</dbReference>
<evidence type="ECO:0000259" key="1">
    <source>
        <dbReference type="PROSITE" id="PS51352"/>
    </source>
</evidence>
<dbReference type="SUPFAM" id="SSF52833">
    <property type="entry name" value="Thioredoxin-like"/>
    <property type="match status" value="1"/>
</dbReference>
<dbReference type="RefSeq" id="WP_106390329.1">
    <property type="nucleotide sequence ID" value="NZ_PVNK01000046.1"/>
</dbReference>
<gene>
    <name evidence="2" type="ORF">ENSA5_08920</name>
</gene>
<protein>
    <submittedName>
        <fullName evidence="2">AhpC/TSA family protein</fullName>
    </submittedName>
</protein>
<dbReference type="EMBL" id="PVNK01000046">
    <property type="protein sequence ID" value="PRQ04326.1"/>
    <property type="molecule type" value="Genomic_DNA"/>
</dbReference>
<evidence type="ECO:0000313" key="3">
    <source>
        <dbReference type="Proteomes" id="UP000237968"/>
    </source>
</evidence>
<dbReference type="InterPro" id="IPR036249">
    <property type="entry name" value="Thioredoxin-like_sf"/>
</dbReference>
<dbReference type="OrthoDB" id="200319at2"/>
<dbReference type="Pfam" id="PF13911">
    <property type="entry name" value="AhpC-TSA_2"/>
    <property type="match status" value="1"/>
</dbReference>
<sequence length="193" mass="21097">MTAVEPRPEIPEELSQITLVDADSNEYALGELWAERPVVLIHLRHFGCILCRHYAGALRDFFGDFEAAGARLVAIGTGSRQYARDFVAERKIPYLVLVDKHMASHEVIRAKQGPLIGIFKPGVLWAAVKAKLYGERQGKTGPNPFKFGAAHVIGPGGTLHYAWINDDYHDNAPVDELLAEAAKAAGRQRAGAA</sequence>
<accession>A0A2S9YH36</accession>
<organism evidence="2 3">
    <name type="scientific">Enhygromyxa salina</name>
    <dbReference type="NCBI Taxonomy" id="215803"/>
    <lineage>
        <taxon>Bacteria</taxon>
        <taxon>Pseudomonadati</taxon>
        <taxon>Myxococcota</taxon>
        <taxon>Polyangia</taxon>
        <taxon>Nannocystales</taxon>
        <taxon>Nannocystaceae</taxon>
        <taxon>Enhygromyxa</taxon>
    </lineage>
</organism>
<evidence type="ECO:0000313" key="2">
    <source>
        <dbReference type="EMBL" id="PRQ04326.1"/>
    </source>
</evidence>
<feature type="domain" description="Thioredoxin" evidence="1">
    <location>
        <begin position="8"/>
        <end position="187"/>
    </location>
</feature>
<name>A0A2S9YH36_9BACT</name>
<dbReference type="PANTHER" id="PTHR28630">
    <property type="match status" value="1"/>
</dbReference>
<dbReference type="InterPro" id="IPR032801">
    <property type="entry name" value="PXL2A/B/C"/>
</dbReference>
<reference evidence="2 3" key="1">
    <citation type="submission" date="2018-03" db="EMBL/GenBank/DDBJ databases">
        <title>Draft Genome Sequences of the Obligatory Marine Myxobacteria Enhygromyxa salina SWB005.</title>
        <authorList>
            <person name="Poehlein A."/>
            <person name="Moghaddam J.A."/>
            <person name="Harms H."/>
            <person name="Alanjari M."/>
            <person name="Koenig G.M."/>
            <person name="Daniel R."/>
            <person name="Schaeberle T.F."/>
        </authorList>
    </citation>
    <scope>NUCLEOTIDE SEQUENCE [LARGE SCALE GENOMIC DNA]</scope>
    <source>
        <strain evidence="2 3">SWB005</strain>
    </source>
</reference>
<dbReference type="Gene3D" id="3.40.30.10">
    <property type="entry name" value="Glutaredoxin"/>
    <property type="match status" value="1"/>
</dbReference>
<comment type="caution">
    <text evidence="2">The sequence shown here is derived from an EMBL/GenBank/DDBJ whole genome shotgun (WGS) entry which is preliminary data.</text>
</comment>
<dbReference type="PANTHER" id="PTHR28630:SF3">
    <property type="entry name" value="PEROXIREDOXIN-LIKE 2C"/>
    <property type="match status" value="1"/>
</dbReference>
<dbReference type="Proteomes" id="UP000237968">
    <property type="component" value="Unassembled WGS sequence"/>
</dbReference>